<evidence type="ECO:0000259" key="14">
    <source>
        <dbReference type="SMART" id="SM00562"/>
    </source>
</evidence>
<comment type="function">
    <text evidence="11">Major role in the synthesis of nucleoside triphosphates other than ATP. The ATP gamma phosphate is transferred to the NDP beta phosphate via a ping-pong mechanism, using a phosphorylated active-site intermediate.</text>
</comment>
<evidence type="ECO:0000256" key="11">
    <source>
        <dbReference type="HAMAP-Rule" id="MF_00451"/>
    </source>
</evidence>
<dbReference type="GO" id="GO:0006183">
    <property type="term" value="P:GTP biosynthetic process"/>
    <property type="evidence" value="ECO:0007669"/>
    <property type="project" value="UniProtKB-UniRule"/>
</dbReference>
<evidence type="ECO:0000256" key="9">
    <source>
        <dbReference type="ARBA" id="ARBA00022842"/>
    </source>
</evidence>
<evidence type="ECO:0000256" key="2">
    <source>
        <dbReference type="ARBA" id="ARBA00008142"/>
    </source>
</evidence>
<evidence type="ECO:0000313" key="16">
    <source>
        <dbReference type="Proteomes" id="UP000182517"/>
    </source>
</evidence>
<dbReference type="PRINTS" id="PR01243">
    <property type="entry name" value="NUCDPKINASE"/>
</dbReference>
<evidence type="ECO:0000256" key="12">
    <source>
        <dbReference type="PROSITE-ProRule" id="PRU00706"/>
    </source>
</evidence>
<dbReference type="NCBIfam" id="NF001908">
    <property type="entry name" value="PRK00668.1"/>
    <property type="match status" value="1"/>
</dbReference>
<comment type="catalytic activity">
    <reaction evidence="11">
        <text>a ribonucleoside 5'-diphosphate + ATP = a ribonucleoside 5'-triphosphate + ADP</text>
        <dbReference type="Rhea" id="RHEA:18113"/>
        <dbReference type="ChEBI" id="CHEBI:30616"/>
        <dbReference type="ChEBI" id="CHEBI:57930"/>
        <dbReference type="ChEBI" id="CHEBI:61557"/>
        <dbReference type="ChEBI" id="CHEBI:456216"/>
        <dbReference type="EC" id="2.7.4.6"/>
    </reaction>
</comment>
<evidence type="ECO:0000256" key="4">
    <source>
        <dbReference type="ARBA" id="ARBA00022679"/>
    </source>
</evidence>
<name>A0A1L3GKP0_9BACT</name>
<dbReference type="GO" id="GO:0006228">
    <property type="term" value="P:UTP biosynthetic process"/>
    <property type="evidence" value="ECO:0007669"/>
    <property type="project" value="UniProtKB-UniRule"/>
</dbReference>
<dbReference type="SUPFAM" id="SSF54919">
    <property type="entry name" value="Nucleoside diphosphate kinase, NDK"/>
    <property type="match status" value="1"/>
</dbReference>
<comment type="subcellular location">
    <subcellularLocation>
        <location evidence="11">Cytoplasm</location>
    </subcellularLocation>
</comment>
<keyword evidence="10 11" id="KW-0546">Nucleotide metabolism</keyword>
<proteinExistence type="inferred from homology"/>
<feature type="domain" description="Nucleoside diphosphate kinase-like" evidence="14">
    <location>
        <begin position="1"/>
        <end position="137"/>
    </location>
</feature>
<protein>
    <recommendedName>
        <fullName evidence="11">Nucleoside diphosphate kinase</fullName>
        <shortName evidence="11">NDK</shortName>
        <shortName evidence="11">NDP kinase</shortName>
        <ecNumber evidence="11">2.7.4.6</ecNumber>
    </recommendedName>
    <alternativeName>
        <fullName evidence="11">Nucleoside-2-P kinase</fullName>
    </alternativeName>
</protein>
<evidence type="ECO:0000256" key="8">
    <source>
        <dbReference type="ARBA" id="ARBA00022840"/>
    </source>
</evidence>
<keyword evidence="6 11" id="KW-0547">Nucleotide-binding</keyword>
<dbReference type="InterPro" id="IPR001564">
    <property type="entry name" value="Nucleoside_diP_kinase"/>
</dbReference>
<dbReference type="InterPro" id="IPR036850">
    <property type="entry name" value="NDK-like_dom_sf"/>
</dbReference>
<dbReference type="GO" id="GO:0006241">
    <property type="term" value="P:CTP biosynthetic process"/>
    <property type="evidence" value="ECO:0007669"/>
    <property type="project" value="UniProtKB-UniRule"/>
</dbReference>
<feature type="binding site" evidence="11 12">
    <location>
        <position position="91"/>
    </location>
    <ligand>
        <name>ATP</name>
        <dbReference type="ChEBI" id="CHEBI:30616"/>
    </ligand>
</feature>
<keyword evidence="5 11" id="KW-0479">Metal-binding</keyword>
<dbReference type="RefSeq" id="WP_072282452.1">
    <property type="nucleotide sequence ID" value="NZ_CP015519.1"/>
</dbReference>
<keyword evidence="7 11" id="KW-0418">Kinase</keyword>
<dbReference type="Proteomes" id="UP000182517">
    <property type="component" value="Chromosome"/>
</dbReference>
<gene>
    <name evidence="11" type="primary">ndk</name>
    <name evidence="15" type="ORF">A7E78_00580</name>
</gene>
<evidence type="ECO:0000256" key="10">
    <source>
        <dbReference type="ARBA" id="ARBA00023080"/>
    </source>
</evidence>
<keyword evidence="8 11" id="KW-0067">ATP-binding</keyword>
<evidence type="ECO:0000256" key="6">
    <source>
        <dbReference type="ARBA" id="ARBA00022741"/>
    </source>
</evidence>
<evidence type="ECO:0000313" key="15">
    <source>
        <dbReference type="EMBL" id="APG26492.1"/>
    </source>
</evidence>
<comment type="cofactor">
    <cofactor evidence="1 11">
        <name>Mg(2+)</name>
        <dbReference type="ChEBI" id="CHEBI:18420"/>
    </cofactor>
</comment>
<dbReference type="CDD" id="cd04413">
    <property type="entry name" value="NDPk_I"/>
    <property type="match status" value="1"/>
</dbReference>
<dbReference type="PROSITE" id="PS51374">
    <property type="entry name" value="NDPK_LIKE"/>
    <property type="match status" value="1"/>
</dbReference>
<accession>A0A1L3GKP0</accession>
<evidence type="ECO:0000256" key="13">
    <source>
        <dbReference type="RuleBase" id="RU004011"/>
    </source>
</evidence>
<feature type="active site" description="Pros-phosphohistidine intermediate" evidence="11 12">
    <location>
        <position position="115"/>
    </location>
</feature>
<dbReference type="GO" id="GO:0005737">
    <property type="term" value="C:cytoplasm"/>
    <property type="evidence" value="ECO:0007669"/>
    <property type="project" value="UniProtKB-SubCell"/>
</dbReference>
<sequence>MEQTFAVIKPDAFAAGHAGKILARIYEAGFSVVGLKKIWLSETQAGGFYHVHQDKPFFSDLTSFMSSGPCLVMVLEAPDAILKWREMMGATDPAAAAAGTLRKDFGTSIGRNATHGSDAAETAAFEINYFFAGLELI</sequence>
<evidence type="ECO:0000256" key="5">
    <source>
        <dbReference type="ARBA" id="ARBA00022723"/>
    </source>
</evidence>
<comment type="similarity">
    <text evidence="2 11 12 13">Belongs to the NDK family.</text>
</comment>
<dbReference type="PANTHER" id="PTHR46161:SF3">
    <property type="entry name" value="NUCLEOSIDE DIPHOSPHATE KINASE DDB_G0292928-RELATED"/>
    <property type="match status" value="1"/>
</dbReference>
<dbReference type="FunFam" id="3.30.70.141:FF:000017">
    <property type="entry name" value="Nucleoside diphosphate kinase"/>
    <property type="match status" value="1"/>
</dbReference>
<dbReference type="STRING" id="1842532.A7E78_00580"/>
<keyword evidence="11" id="KW-0963">Cytoplasm</keyword>
<feature type="binding site" evidence="11 12">
    <location>
        <position position="112"/>
    </location>
    <ligand>
        <name>ATP</name>
        <dbReference type="ChEBI" id="CHEBI:30616"/>
    </ligand>
</feature>
<comment type="subunit">
    <text evidence="11">Homotetramer.</text>
</comment>
<dbReference type="EC" id="2.7.4.6" evidence="11"/>
<dbReference type="GO" id="GO:0005524">
    <property type="term" value="F:ATP binding"/>
    <property type="evidence" value="ECO:0007669"/>
    <property type="project" value="UniProtKB-UniRule"/>
</dbReference>
<dbReference type="EMBL" id="CP015519">
    <property type="protein sequence ID" value="APG26492.1"/>
    <property type="molecule type" value="Genomic_DNA"/>
</dbReference>
<keyword evidence="3 11" id="KW-0597">Phosphoprotein</keyword>
<evidence type="ECO:0000256" key="3">
    <source>
        <dbReference type="ARBA" id="ARBA00022553"/>
    </source>
</evidence>
<dbReference type="GO" id="GO:0046872">
    <property type="term" value="F:metal ion binding"/>
    <property type="evidence" value="ECO:0007669"/>
    <property type="project" value="UniProtKB-KW"/>
</dbReference>
<evidence type="ECO:0000256" key="1">
    <source>
        <dbReference type="ARBA" id="ARBA00001946"/>
    </source>
</evidence>
<dbReference type="SMART" id="SM00562">
    <property type="entry name" value="NDK"/>
    <property type="match status" value="1"/>
</dbReference>
<keyword evidence="16" id="KW-1185">Reference proteome</keyword>
<dbReference type="Gene3D" id="3.30.70.141">
    <property type="entry name" value="Nucleoside diphosphate kinase-like domain"/>
    <property type="match status" value="1"/>
</dbReference>
<dbReference type="InterPro" id="IPR034907">
    <property type="entry name" value="NDK-like_dom"/>
</dbReference>
<dbReference type="HAMAP" id="MF_00451">
    <property type="entry name" value="NDP_kinase"/>
    <property type="match status" value="1"/>
</dbReference>
<feature type="binding site" evidence="11 12">
    <location>
        <position position="57"/>
    </location>
    <ligand>
        <name>ATP</name>
        <dbReference type="ChEBI" id="CHEBI:30616"/>
    </ligand>
</feature>
<reference evidence="15 16" key="1">
    <citation type="journal article" date="2017" name="Genome Announc.">
        <title>Complete Genome Sequences of Two Acetylene-Fermenting Pelobacter acetylenicus Strains.</title>
        <authorList>
            <person name="Sutton J.M."/>
            <person name="Baesman S.M."/>
            <person name="Fierst J.L."/>
            <person name="Poret-Peterson A.T."/>
            <person name="Oremland R.S."/>
            <person name="Dunlap D.S."/>
            <person name="Akob D.M."/>
        </authorList>
    </citation>
    <scope>NUCLEOTIDE SEQUENCE [LARGE SCALE GENOMIC DNA]</scope>
    <source>
        <strain evidence="15 16">SFB93</strain>
    </source>
</reference>
<organism evidence="15 16">
    <name type="scientific">Syntrophotalea acetylenivorans</name>
    <dbReference type="NCBI Taxonomy" id="1842532"/>
    <lineage>
        <taxon>Bacteria</taxon>
        <taxon>Pseudomonadati</taxon>
        <taxon>Thermodesulfobacteriota</taxon>
        <taxon>Desulfuromonadia</taxon>
        <taxon>Desulfuromonadales</taxon>
        <taxon>Syntrophotaleaceae</taxon>
        <taxon>Syntrophotalea</taxon>
    </lineage>
</organism>
<feature type="binding site" evidence="11 12">
    <location>
        <position position="85"/>
    </location>
    <ligand>
        <name>ATP</name>
        <dbReference type="ChEBI" id="CHEBI:30616"/>
    </ligand>
</feature>
<evidence type="ECO:0000256" key="7">
    <source>
        <dbReference type="ARBA" id="ARBA00022777"/>
    </source>
</evidence>
<feature type="binding site" evidence="11 12">
    <location>
        <position position="9"/>
    </location>
    <ligand>
        <name>ATP</name>
        <dbReference type="ChEBI" id="CHEBI:30616"/>
    </ligand>
</feature>
<keyword evidence="9 11" id="KW-0460">Magnesium</keyword>
<dbReference type="OrthoDB" id="9801161at2"/>
<dbReference type="PANTHER" id="PTHR46161">
    <property type="entry name" value="NUCLEOSIDE DIPHOSPHATE KINASE"/>
    <property type="match status" value="1"/>
</dbReference>
<comment type="catalytic activity">
    <reaction evidence="11">
        <text>a 2'-deoxyribonucleoside 5'-diphosphate + ATP = a 2'-deoxyribonucleoside 5'-triphosphate + ADP</text>
        <dbReference type="Rhea" id="RHEA:44640"/>
        <dbReference type="ChEBI" id="CHEBI:30616"/>
        <dbReference type="ChEBI" id="CHEBI:61560"/>
        <dbReference type="ChEBI" id="CHEBI:73316"/>
        <dbReference type="ChEBI" id="CHEBI:456216"/>
        <dbReference type="EC" id="2.7.4.6"/>
    </reaction>
</comment>
<feature type="binding site" evidence="11 12">
    <location>
        <position position="102"/>
    </location>
    <ligand>
        <name>ATP</name>
        <dbReference type="ChEBI" id="CHEBI:30616"/>
    </ligand>
</feature>
<dbReference type="AlphaFoldDB" id="A0A1L3GKP0"/>
<dbReference type="GO" id="GO:0004550">
    <property type="term" value="F:nucleoside diphosphate kinase activity"/>
    <property type="evidence" value="ECO:0007669"/>
    <property type="project" value="UniProtKB-UniRule"/>
</dbReference>
<keyword evidence="4 11" id="KW-0808">Transferase</keyword>
<dbReference type="KEGG" id="pef:A7E78_00580"/>
<dbReference type="Pfam" id="PF00334">
    <property type="entry name" value="NDK"/>
    <property type="match status" value="1"/>
</dbReference>